<keyword evidence="4 5" id="KW-0539">Nucleus</keyword>
<dbReference type="InterPro" id="IPR052435">
    <property type="entry name" value="YY1-Transcr_Regul"/>
</dbReference>
<evidence type="ECO:0000256" key="2">
    <source>
        <dbReference type="ARBA" id="ARBA00023015"/>
    </source>
</evidence>
<organism evidence="7 8">
    <name type="scientific">Anopheles dirus</name>
    <dbReference type="NCBI Taxonomy" id="7168"/>
    <lineage>
        <taxon>Eukaryota</taxon>
        <taxon>Metazoa</taxon>
        <taxon>Ecdysozoa</taxon>
        <taxon>Arthropoda</taxon>
        <taxon>Hexapoda</taxon>
        <taxon>Insecta</taxon>
        <taxon>Pterygota</taxon>
        <taxon>Neoptera</taxon>
        <taxon>Endopterygota</taxon>
        <taxon>Diptera</taxon>
        <taxon>Nematocera</taxon>
        <taxon>Culicoidea</taxon>
        <taxon>Culicidae</taxon>
        <taxon>Anophelinae</taxon>
        <taxon>Anopheles</taxon>
    </lineage>
</organism>
<dbReference type="InterPro" id="IPR003822">
    <property type="entry name" value="PAH"/>
</dbReference>
<keyword evidence="3" id="KW-0804">Transcription</keyword>
<dbReference type="SUPFAM" id="SSF47762">
    <property type="entry name" value="PAH2 domain"/>
    <property type="match status" value="1"/>
</dbReference>
<name>A0A182NSG0_9DIPT</name>
<dbReference type="GO" id="GO:0006355">
    <property type="term" value="P:regulation of DNA-templated transcription"/>
    <property type="evidence" value="ECO:0007669"/>
    <property type="project" value="InterPro"/>
</dbReference>
<feature type="region of interest" description="Disordered" evidence="6">
    <location>
        <begin position="53"/>
        <end position="95"/>
    </location>
</feature>
<proteinExistence type="predicted"/>
<evidence type="ECO:0000256" key="3">
    <source>
        <dbReference type="ARBA" id="ARBA00023163"/>
    </source>
</evidence>
<evidence type="ECO:0008006" key="9">
    <source>
        <dbReference type="Google" id="ProtNLM"/>
    </source>
</evidence>
<dbReference type="PANTHER" id="PTHR16088">
    <property type="entry name" value="YY1 ASSOCIATED PROTEIN-RELATED"/>
    <property type="match status" value="1"/>
</dbReference>
<dbReference type="GO" id="GO:0005634">
    <property type="term" value="C:nucleus"/>
    <property type="evidence" value="ECO:0007669"/>
    <property type="project" value="UniProtKB-SubCell"/>
</dbReference>
<comment type="subcellular location">
    <subcellularLocation>
        <location evidence="1 5">Nucleus</location>
    </subcellularLocation>
</comment>
<sequence length="1582" mass="177873">MPNDEEKLFDQKFEESIQKSAAKNNLTSMCVKRLLKKLVVNDHILAIVRLKEEEEAKKMNEVNGSPAQDGAEGGAEDDGDDKEEPQPKLTRLKAKELRQTVFPIASLNEPTPDEEIAALINAELSSDDDDEEYKPTEDEIVSDDDPNTTASDIDSQPRTPASTSLTVENDFQSEVQYTKDGLFKIPRARNDSQCSQSEQEQEQENIALRTRSKLCLTTTAIETLESTFIPPDITNDMYEYDGEMDQAWKDFLEEFTKPLLDPEEMRAGKVSKKELNALVLELMEMGATDDDQTLLEQTLTETINESLNCGQVDDRSSMINTPIPEENSERVDDSLRFAPIMQTSYSSQSQQLAAEPALPRVQPVPTSSAILSPLPSTSTQQDLNITMYPSFSVASQLSQSSNWSVLDEPAHPSGISTTTLEESDSRQSTDYGYWMPDCPRHPRFFMKYSSLEEASAESFTSTGNDTPNINTSESVKRYIIKATTVPVKVETTQTQSSFNDFQFQLLHQQLRMHVQLTTQHFLQTYAHPKHWQMARTYKDMLNELAEIGKAKPSVVPWNLPLAIDCCQSWEQELAVDNSSNKALIDFWCDEVVHAEESKKMHHRIYHGEFHWRVREKILNCRAFMYPALLPYKPFRCDDMTGVYKKTTAEERVLALWFERAETILNEEFKNATDRSITQKPNITTICEYIAKHWCSARKVSWLKHVAYKQKNGPKTPGKPIRALTFFFMNGYAPPSDHVLEVFDANNVIPLSQYDRGTLHYNWERYIFAPNRAAHLNLPAASTEQEKIVPNDSARTAQPEVRVNGLEVQFEIKVLLPEPPNTTGKSNKSYIPSQISENPETRVRNSVAVTEIDNVVVADAFDKSSVVSTASERSIKNTDKHVSIESAVIVGDKNVVPNGCTSSANYNEQDLLCVQNDGPEKTRSDTAQDVESQATVHLAQSISDSIVSDPKYAYSKGSVKNENRSRAAAVATLYAVLKKYVKALKIECRKELAHSLLVQTNHPIFRIYVHFKQLYVYCQFLNELRKMSDNFATYRHRYRPLEQCYSQRMQDGLLRLACSQCADGSLLVSAAYITDQFADYRSMEDKDAVFAFNFHEKVEETLLASGRTDLLERFEQILRNFDETEDRVSSLYCQVEHLLGESYPQLVDMFLTFLLPGQAAEVGKFFEHFILTNMGDFLEKLNIFFAKQPSQIKKIHACLTDLSNEPNVTMDQVKMKVLPLLKGSTLLTEWFLQLFPGERPPESSLGDYEHITMKKHALHENCDAGSVYEHISYIETTPEGPENTCGTSTIRYIQGRIFQGALPARLTFLAKNCVIKDTDQQAQSAVANGEVLCDDETFMAHAIRLNPLVHCPKGIRYADVAHLLEDNSNELELVSHPAASAASATTAEEEGKAATTSKKLTPKLPIKKRFSSPNTRKAGGSPGDEKNSPVGSKDTVASKKSVASAAVAVGPDSKALATARKLKTIIDGPQSSTQEVQQLDGAVCNQPCSSELLVPTHGLTKTTDKIDTQPDPEPLKEAPIAAQEAPSWTREEDKIILQDIIKGYSSVDAFVQQLEQKIPERSSEQIRSRFEFLHKMLRQVNQK</sequence>
<feature type="compositionally biased region" description="Polar residues" evidence="6">
    <location>
        <begin position="820"/>
        <end position="836"/>
    </location>
</feature>
<feature type="region of interest" description="Disordered" evidence="6">
    <location>
        <begin position="816"/>
        <end position="836"/>
    </location>
</feature>
<dbReference type="PROSITE" id="PS51477">
    <property type="entry name" value="PAH"/>
    <property type="match status" value="1"/>
</dbReference>
<evidence type="ECO:0000256" key="6">
    <source>
        <dbReference type="SAM" id="MobiDB-lite"/>
    </source>
</evidence>
<feature type="region of interest" description="Disordered" evidence="6">
    <location>
        <begin position="404"/>
        <end position="428"/>
    </location>
</feature>
<reference evidence="8" key="1">
    <citation type="submission" date="2013-03" db="EMBL/GenBank/DDBJ databases">
        <title>The Genome Sequence of Anopheles dirus WRAIR2.</title>
        <authorList>
            <consortium name="The Broad Institute Genomics Platform"/>
            <person name="Neafsey D.E."/>
            <person name="Walton C."/>
            <person name="Walker B."/>
            <person name="Young S.K."/>
            <person name="Zeng Q."/>
            <person name="Gargeya S."/>
            <person name="Fitzgerald M."/>
            <person name="Haas B."/>
            <person name="Abouelleil A."/>
            <person name="Allen A.W."/>
            <person name="Alvarado L."/>
            <person name="Arachchi H.M."/>
            <person name="Berlin A.M."/>
            <person name="Chapman S.B."/>
            <person name="Gainer-Dewar J."/>
            <person name="Goldberg J."/>
            <person name="Griggs A."/>
            <person name="Gujja S."/>
            <person name="Hansen M."/>
            <person name="Howarth C."/>
            <person name="Imamovic A."/>
            <person name="Ireland A."/>
            <person name="Larimer J."/>
            <person name="McCowan C."/>
            <person name="Murphy C."/>
            <person name="Pearson M."/>
            <person name="Poon T.W."/>
            <person name="Priest M."/>
            <person name="Roberts A."/>
            <person name="Saif S."/>
            <person name="Shea T."/>
            <person name="Sisk P."/>
            <person name="Sykes S."/>
            <person name="Wortman J."/>
            <person name="Nusbaum C."/>
            <person name="Birren B."/>
        </authorList>
    </citation>
    <scope>NUCLEOTIDE SEQUENCE [LARGE SCALE GENOMIC DNA]</scope>
    <source>
        <strain evidence="8">WRAIR2</strain>
    </source>
</reference>
<dbReference type="InterPro" id="IPR036600">
    <property type="entry name" value="PAH_sf"/>
</dbReference>
<feature type="compositionally biased region" description="Polar residues" evidence="6">
    <location>
        <begin position="414"/>
        <end position="428"/>
    </location>
</feature>
<evidence type="ECO:0000313" key="8">
    <source>
        <dbReference type="Proteomes" id="UP000075884"/>
    </source>
</evidence>
<reference evidence="7" key="2">
    <citation type="submission" date="2020-05" db="UniProtKB">
        <authorList>
            <consortium name="EnsemblMetazoa"/>
        </authorList>
    </citation>
    <scope>IDENTIFICATION</scope>
    <source>
        <strain evidence="7">WRAIR2</strain>
    </source>
</reference>
<evidence type="ECO:0000256" key="4">
    <source>
        <dbReference type="ARBA" id="ARBA00023242"/>
    </source>
</evidence>
<feature type="region of interest" description="Disordered" evidence="6">
    <location>
        <begin position="123"/>
        <end position="163"/>
    </location>
</feature>
<keyword evidence="8" id="KW-1185">Reference proteome</keyword>
<evidence type="ECO:0000313" key="7">
    <source>
        <dbReference type="EnsemblMetazoa" id="ADIR010600-PA"/>
    </source>
</evidence>
<dbReference type="EnsemblMetazoa" id="ADIR010600-RA">
    <property type="protein sequence ID" value="ADIR010600-PA"/>
    <property type="gene ID" value="ADIR010600"/>
</dbReference>
<feature type="compositionally biased region" description="Polar residues" evidence="6">
    <location>
        <begin position="147"/>
        <end position="163"/>
    </location>
</feature>
<dbReference type="PANTHER" id="PTHR16088:SF3">
    <property type="entry name" value="GON-4-LIKE PROTEIN"/>
    <property type="match status" value="1"/>
</dbReference>
<feature type="compositionally biased region" description="Acidic residues" evidence="6">
    <location>
        <begin position="125"/>
        <end position="146"/>
    </location>
</feature>
<accession>A0A182NSG0</accession>
<evidence type="ECO:0000256" key="5">
    <source>
        <dbReference type="PROSITE-ProRule" id="PRU00810"/>
    </source>
</evidence>
<dbReference type="GO" id="GO:0003712">
    <property type="term" value="F:transcription coregulator activity"/>
    <property type="evidence" value="ECO:0007669"/>
    <property type="project" value="TreeGrafter"/>
</dbReference>
<keyword evidence="2" id="KW-0805">Transcription regulation</keyword>
<protein>
    <recommendedName>
        <fullName evidence="9">Myb-like domain-containing protein</fullName>
    </recommendedName>
</protein>
<dbReference type="VEuPathDB" id="VectorBase:ADIR010600"/>
<evidence type="ECO:0000256" key="1">
    <source>
        <dbReference type="ARBA" id="ARBA00004123"/>
    </source>
</evidence>
<dbReference type="Proteomes" id="UP000075884">
    <property type="component" value="Unassembled WGS sequence"/>
</dbReference>
<feature type="compositionally biased region" description="Acidic residues" evidence="6">
    <location>
        <begin position="74"/>
        <end position="83"/>
    </location>
</feature>
<feature type="region of interest" description="Disordered" evidence="6">
    <location>
        <begin position="1375"/>
        <end position="1436"/>
    </location>
</feature>
<dbReference type="STRING" id="7168.A0A182NSG0"/>
<dbReference type="Gene3D" id="1.10.10.60">
    <property type="entry name" value="Homeodomain-like"/>
    <property type="match status" value="1"/>
</dbReference>